<gene>
    <name evidence="2" type="ORF">SL103_27935</name>
</gene>
<dbReference type="EMBL" id="CP017157">
    <property type="protein sequence ID" value="AOP51539.1"/>
    <property type="molecule type" value="Genomic_DNA"/>
</dbReference>
<evidence type="ECO:0000313" key="3">
    <source>
        <dbReference type="Proteomes" id="UP000094094"/>
    </source>
</evidence>
<dbReference type="InterPro" id="IPR014710">
    <property type="entry name" value="RmlC-like_jellyroll"/>
</dbReference>
<organism evidence="2 3">
    <name type="scientific">Streptomyces lydicus</name>
    <dbReference type="NCBI Taxonomy" id="47763"/>
    <lineage>
        <taxon>Bacteria</taxon>
        <taxon>Bacillati</taxon>
        <taxon>Actinomycetota</taxon>
        <taxon>Actinomycetes</taxon>
        <taxon>Kitasatosporales</taxon>
        <taxon>Streptomycetaceae</taxon>
        <taxon>Streptomyces</taxon>
    </lineage>
</organism>
<name>A0A1D7VXH7_9ACTN</name>
<keyword evidence="3" id="KW-1185">Reference proteome</keyword>
<dbReference type="AlphaFoldDB" id="A0A1D7VXH7"/>
<dbReference type="Pfam" id="PF12973">
    <property type="entry name" value="Cupin_7"/>
    <property type="match status" value="1"/>
</dbReference>
<dbReference type="Proteomes" id="UP000094094">
    <property type="component" value="Chromosome"/>
</dbReference>
<sequence length="107" mass="11462">MGGTPGYVWAAVDDAPVRELFPGIRSRPLWTGGNGAKAQVLEMDPGSRWDGIDVHQPGPEEVFVVSGTFNDGDRDHPAGTFVHAPAGSWHVPQSATGCRLFVFYPEG</sequence>
<dbReference type="KEGG" id="slc:SL103_27935"/>
<dbReference type="Gene3D" id="2.60.120.10">
    <property type="entry name" value="Jelly Rolls"/>
    <property type="match status" value="1"/>
</dbReference>
<feature type="domain" description="ChrR-like cupin" evidence="1">
    <location>
        <begin position="10"/>
        <end position="103"/>
    </location>
</feature>
<evidence type="ECO:0000259" key="1">
    <source>
        <dbReference type="Pfam" id="PF12973"/>
    </source>
</evidence>
<dbReference type="InterPro" id="IPR025979">
    <property type="entry name" value="ChrR-like_cupin_dom"/>
</dbReference>
<protein>
    <submittedName>
        <fullName evidence="2">Anti-sigma factor</fullName>
    </submittedName>
</protein>
<proteinExistence type="predicted"/>
<accession>A0A1D7VXH7</accession>
<reference evidence="2 3" key="1">
    <citation type="submission" date="2016-09" db="EMBL/GenBank/DDBJ databases">
        <title>Complete genome sequencing of Streptomyces lydicus 103 and metabolic pathways analysis of antibiotic biosynthesis.</title>
        <authorList>
            <person name="Jia N."/>
            <person name="Ding M.-Z."/>
            <person name="Gao F."/>
            <person name="Yuan Y.-J."/>
        </authorList>
    </citation>
    <scope>NUCLEOTIDE SEQUENCE [LARGE SCALE GENOMIC DNA]</scope>
    <source>
        <strain evidence="2 3">103</strain>
    </source>
</reference>
<dbReference type="SUPFAM" id="SSF51182">
    <property type="entry name" value="RmlC-like cupins"/>
    <property type="match status" value="1"/>
</dbReference>
<evidence type="ECO:0000313" key="2">
    <source>
        <dbReference type="EMBL" id="AOP51539.1"/>
    </source>
</evidence>
<dbReference type="InterPro" id="IPR011051">
    <property type="entry name" value="RmlC_Cupin_sf"/>
</dbReference>